<dbReference type="InterPro" id="IPR035328">
    <property type="entry name" value="DUF3048_C"/>
</dbReference>
<dbReference type="SUPFAM" id="SSF159774">
    <property type="entry name" value="YerB-like"/>
    <property type="match status" value="1"/>
</dbReference>
<accession>A0A1G1W5S7</accession>
<feature type="domain" description="DUF3048" evidence="1">
    <location>
        <begin position="75"/>
        <end position="206"/>
    </location>
</feature>
<feature type="domain" description="DUF3048" evidence="2">
    <location>
        <begin position="243"/>
        <end position="347"/>
    </location>
</feature>
<dbReference type="STRING" id="1802593.A2172_03560"/>
<dbReference type="InterPro" id="IPR023158">
    <property type="entry name" value="YerB-like_sf"/>
</dbReference>
<evidence type="ECO:0000259" key="1">
    <source>
        <dbReference type="Pfam" id="PF11258"/>
    </source>
</evidence>
<reference evidence="3 4" key="1">
    <citation type="journal article" date="2016" name="Nat. Commun.">
        <title>Thousands of microbial genomes shed light on interconnected biogeochemical processes in an aquifer system.</title>
        <authorList>
            <person name="Anantharaman K."/>
            <person name="Brown C.T."/>
            <person name="Hug L.A."/>
            <person name="Sharon I."/>
            <person name="Castelle C.J."/>
            <person name="Probst A.J."/>
            <person name="Thomas B.C."/>
            <person name="Singh A."/>
            <person name="Wilkins M.J."/>
            <person name="Karaoz U."/>
            <person name="Brodie E.L."/>
            <person name="Williams K.H."/>
            <person name="Hubbard S.S."/>
            <person name="Banfield J.F."/>
        </authorList>
    </citation>
    <scope>NUCLEOTIDE SEQUENCE [LARGE SCALE GENOMIC DNA]</scope>
</reference>
<name>A0A1G1W5S7_9BACT</name>
<evidence type="ECO:0000313" key="3">
    <source>
        <dbReference type="EMBL" id="OGY22983.1"/>
    </source>
</evidence>
<dbReference type="Gene3D" id="3.50.90.10">
    <property type="entry name" value="YerB-like"/>
    <property type="match status" value="1"/>
</dbReference>
<proteinExistence type="predicted"/>
<dbReference type="AlphaFoldDB" id="A0A1G1W5S7"/>
<evidence type="ECO:0008006" key="5">
    <source>
        <dbReference type="Google" id="ProtNLM"/>
    </source>
</evidence>
<dbReference type="EMBL" id="MHCP01000030">
    <property type="protein sequence ID" value="OGY22983.1"/>
    <property type="molecule type" value="Genomic_DNA"/>
</dbReference>
<dbReference type="InterPro" id="IPR021416">
    <property type="entry name" value="DUF3048_N"/>
</dbReference>
<dbReference type="Pfam" id="PF17479">
    <property type="entry name" value="DUF3048_C"/>
    <property type="match status" value="1"/>
</dbReference>
<comment type="caution">
    <text evidence="3">The sequence shown here is derived from an EMBL/GenBank/DDBJ whole genome shotgun (WGS) entry which is preliminary data.</text>
</comment>
<organism evidence="3 4">
    <name type="scientific">Candidatus Woykebacteria bacterium RBG_13_40_15</name>
    <dbReference type="NCBI Taxonomy" id="1802593"/>
    <lineage>
        <taxon>Bacteria</taxon>
        <taxon>Candidatus Woykeibacteriota</taxon>
    </lineage>
</organism>
<dbReference type="Proteomes" id="UP000176631">
    <property type="component" value="Unassembled WGS sequence"/>
</dbReference>
<sequence length="359" mass="39828">MLKHFKLLSKKQKILVLILLLVYIFVWGALGFVLGKKSVSIASIGNYENRNAPVIANIPNPINGLLYTKDEAKAWSNNLPLAVVIENHTEARPQTGLSRADLVYETLAEGGITRLLAIYLANDSNLGPVRSNRPYFLDWVSEYSAGYAHIGGSPLAQQLVKDYGIKDLDQFFIGSPTYERISSRAAPHNVYTNTKKLREVATDRGFRGPVKIDSWIFSDFEATPKERPKTFTLSLGFLGAYGYDVSWVYQPATNTYLRSNGGEKHLDAGNSERLSAKNIIVQYVQISPEPSGHSRILIQNEGSGDVIVFKDGKAIAGKWKKANRASRTRFYDNKGKEISLNRGQIWVGAVPTGSPVSYK</sequence>
<gene>
    <name evidence="3" type="ORF">A2172_03560</name>
</gene>
<evidence type="ECO:0000259" key="2">
    <source>
        <dbReference type="Pfam" id="PF17479"/>
    </source>
</evidence>
<evidence type="ECO:0000313" key="4">
    <source>
        <dbReference type="Proteomes" id="UP000176631"/>
    </source>
</evidence>
<protein>
    <recommendedName>
        <fullName evidence="5">Lipoprotein YerB</fullName>
    </recommendedName>
</protein>
<dbReference type="Pfam" id="PF11258">
    <property type="entry name" value="DUF3048"/>
    <property type="match status" value="1"/>
</dbReference>